<comment type="subcellular location">
    <subcellularLocation>
        <location evidence="2">Cell junction</location>
    </subcellularLocation>
    <subcellularLocation>
        <location evidence="1">Membrane</location>
        <topology evidence="1">Multi-pass membrane protein</topology>
    </subcellularLocation>
</comment>
<evidence type="ECO:0000256" key="3">
    <source>
        <dbReference type="ARBA" id="ARBA00008691"/>
    </source>
</evidence>
<dbReference type="InterPro" id="IPR015664">
    <property type="entry name" value="P53_induced"/>
</dbReference>
<dbReference type="PANTHER" id="PTHR14399">
    <property type="entry name" value="P53-INDUCED PROTEIN RELATED"/>
    <property type="match status" value="1"/>
</dbReference>
<organism evidence="9 10">
    <name type="scientific">Polypterus senegalus</name>
    <name type="common">Senegal bichir</name>
    <dbReference type="NCBI Taxonomy" id="55291"/>
    <lineage>
        <taxon>Eukaryota</taxon>
        <taxon>Metazoa</taxon>
        <taxon>Chordata</taxon>
        <taxon>Craniata</taxon>
        <taxon>Vertebrata</taxon>
        <taxon>Euteleostomi</taxon>
        <taxon>Actinopterygii</taxon>
        <taxon>Polypteriformes</taxon>
        <taxon>Polypteridae</taxon>
        <taxon>Polypterus</taxon>
    </lineage>
</organism>
<keyword evidence="4 8" id="KW-0812">Transmembrane</keyword>
<dbReference type="Pfam" id="PF00822">
    <property type="entry name" value="PMP22_Claudin"/>
    <property type="match status" value="1"/>
</dbReference>
<dbReference type="GO" id="GO:0005911">
    <property type="term" value="C:cell-cell junction"/>
    <property type="evidence" value="ECO:0007669"/>
    <property type="project" value="TreeGrafter"/>
</dbReference>
<dbReference type="GO" id="GO:0016020">
    <property type="term" value="C:membrane"/>
    <property type="evidence" value="ECO:0007669"/>
    <property type="project" value="UniProtKB-SubCell"/>
</dbReference>
<keyword evidence="10" id="KW-1185">Reference proteome</keyword>
<sequence length="147" mass="17165">MRSKLYGEDRKYQAREVETHEDTNDGRRRNAEGWAQATAALMIIGLIFLIISFFFSIFTFCYGNYGWSPLIAFLLICAAILQFIGLIVYAVNFKQLIYEGRYDFTWAYGFGWGATILAIGCIFLFCCLPKYEEHLNDKKTKYFYTSW</sequence>
<proteinExistence type="inferred from homology"/>
<comment type="similarity">
    <text evidence="3">Belongs to the TMEM47 family.</text>
</comment>
<evidence type="ECO:0000313" key="9">
    <source>
        <dbReference type="EMBL" id="KAG2467092.1"/>
    </source>
</evidence>
<reference evidence="9 10" key="1">
    <citation type="journal article" date="2021" name="Cell">
        <title>Tracing the genetic footprints of vertebrate landing in non-teleost ray-finned fishes.</title>
        <authorList>
            <person name="Bi X."/>
            <person name="Wang K."/>
            <person name="Yang L."/>
            <person name="Pan H."/>
            <person name="Jiang H."/>
            <person name="Wei Q."/>
            <person name="Fang M."/>
            <person name="Yu H."/>
            <person name="Zhu C."/>
            <person name="Cai Y."/>
            <person name="He Y."/>
            <person name="Gan X."/>
            <person name="Zeng H."/>
            <person name="Yu D."/>
            <person name="Zhu Y."/>
            <person name="Jiang H."/>
            <person name="Qiu Q."/>
            <person name="Yang H."/>
            <person name="Zhang Y.E."/>
            <person name="Wang W."/>
            <person name="Zhu M."/>
            <person name="He S."/>
            <person name="Zhang G."/>
        </authorList>
    </citation>
    <scope>NUCLEOTIDE SEQUENCE [LARGE SCALE GENOMIC DNA]</scope>
    <source>
        <strain evidence="9">Bchr_013</strain>
    </source>
</reference>
<dbReference type="Gene3D" id="1.20.140.150">
    <property type="match status" value="1"/>
</dbReference>
<accession>A0A8X7XFQ9</accession>
<feature type="non-terminal residue" evidence="9">
    <location>
        <position position="1"/>
    </location>
</feature>
<evidence type="ECO:0000256" key="6">
    <source>
        <dbReference type="ARBA" id="ARBA00022989"/>
    </source>
</evidence>
<evidence type="ECO:0000256" key="1">
    <source>
        <dbReference type="ARBA" id="ARBA00004141"/>
    </source>
</evidence>
<name>A0A8X7XFQ9_POLSE</name>
<feature type="non-terminal residue" evidence="9">
    <location>
        <position position="147"/>
    </location>
</feature>
<dbReference type="InterPro" id="IPR004031">
    <property type="entry name" value="PMP22/EMP/MP20/Claudin"/>
</dbReference>
<gene>
    <name evidence="9" type="primary">Perp</name>
    <name evidence="9" type="ORF">GTO96_0010349</name>
</gene>
<feature type="transmembrane region" description="Helical" evidence="8">
    <location>
        <begin position="70"/>
        <end position="92"/>
    </location>
</feature>
<evidence type="ECO:0000256" key="8">
    <source>
        <dbReference type="SAM" id="Phobius"/>
    </source>
</evidence>
<feature type="transmembrane region" description="Helical" evidence="8">
    <location>
        <begin position="37"/>
        <end position="58"/>
    </location>
</feature>
<evidence type="ECO:0000256" key="4">
    <source>
        <dbReference type="ARBA" id="ARBA00022692"/>
    </source>
</evidence>
<feature type="transmembrane region" description="Helical" evidence="8">
    <location>
        <begin position="104"/>
        <end position="125"/>
    </location>
</feature>
<dbReference type="EMBL" id="JAATIS010000859">
    <property type="protein sequence ID" value="KAG2467092.1"/>
    <property type="molecule type" value="Genomic_DNA"/>
</dbReference>
<dbReference type="Proteomes" id="UP000886611">
    <property type="component" value="Unassembled WGS sequence"/>
</dbReference>
<dbReference type="AlphaFoldDB" id="A0A8X7XFQ9"/>
<keyword evidence="6 8" id="KW-1133">Transmembrane helix</keyword>
<evidence type="ECO:0000256" key="5">
    <source>
        <dbReference type="ARBA" id="ARBA00022949"/>
    </source>
</evidence>
<protein>
    <submittedName>
        <fullName evidence="9">PERP protein</fullName>
    </submittedName>
</protein>
<comment type="caution">
    <text evidence="9">The sequence shown here is derived from an EMBL/GenBank/DDBJ whole genome shotgun (WGS) entry which is preliminary data.</text>
</comment>
<evidence type="ECO:0000256" key="7">
    <source>
        <dbReference type="ARBA" id="ARBA00023136"/>
    </source>
</evidence>
<keyword evidence="7 8" id="KW-0472">Membrane</keyword>
<evidence type="ECO:0000256" key="2">
    <source>
        <dbReference type="ARBA" id="ARBA00004282"/>
    </source>
</evidence>
<dbReference type="GO" id="GO:0098609">
    <property type="term" value="P:cell-cell adhesion"/>
    <property type="evidence" value="ECO:0007669"/>
    <property type="project" value="TreeGrafter"/>
</dbReference>
<evidence type="ECO:0000313" key="10">
    <source>
        <dbReference type="Proteomes" id="UP000886611"/>
    </source>
</evidence>
<dbReference type="PANTHER" id="PTHR14399:SF4">
    <property type="entry name" value="P53 APOPTOSIS EFFECTOR RELATED TO PMP-22"/>
    <property type="match status" value="1"/>
</dbReference>
<keyword evidence="5" id="KW-0965">Cell junction</keyword>